<dbReference type="AlphaFoldDB" id="A0A290XG47"/>
<dbReference type="EMBL" id="CP023406">
    <property type="protein sequence ID" value="ATD68132.1"/>
    <property type="molecule type" value="Genomic_DNA"/>
</dbReference>
<gene>
    <name evidence="2" type="ORF">CNR27_12395</name>
</gene>
<dbReference type="OrthoDB" id="5959530at2"/>
<accession>A0A290XG47</accession>
<feature type="chain" id="PRO_5013353039" description="DUF3301 domain-containing protein" evidence="1">
    <location>
        <begin position="27"/>
        <end position="113"/>
    </location>
</feature>
<keyword evidence="3" id="KW-1185">Reference proteome</keyword>
<reference evidence="3" key="1">
    <citation type="submission" date="2017-09" db="EMBL/GenBank/DDBJ databases">
        <title>Luteimonas liuhanmingii sp.nov., isolated from the intestinal contents of Tibetan Plateau Pika in Yushu, Qinghai Province, China.</title>
        <authorList>
            <person name="Gui Z."/>
        </authorList>
    </citation>
    <scope>NUCLEOTIDE SEQUENCE [LARGE SCALE GENOMIC DNA]</scope>
    <source>
        <strain evidence="3">100111</strain>
    </source>
</reference>
<evidence type="ECO:0008006" key="4">
    <source>
        <dbReference type="Google" id="ProtNLM"/>
    </source>
</evidence>
<organism evidence="2 3">
    <name type="scientific">Luteimonas chenhongjianii</name>
    <dbReference type="NCBI Taxonomy" id="2006110"/>
    <lineage>
        <taxon>Bacteria</taxon>
        <taxon>Pseudomonadati</taxon>
        <taxon>Pseudomonadota</taxon>
        <taxon>Gammaproteobacteria</taxon>
        <taxon>Lysobacterales</taxon>
        <taxon>Lysobacteraceae</taxon>
        <taxon>Luteimonas</taxon>
    </lineage>
</organism>
<evidence type="ECO:0000313" key="3">
    <source>
        <dbReference type="Proteomes" id="UP000218968"/>
    </source>
</evidence>
<dbReference type="InterPro" id="IPR021732">
    <property type="entry name" value="DUF3301"/>
</dbReference>
<proteinExistence type="predicted"/>
<dbReference type="KEGG" id="lum:CNR27_12395"/>
<name>A0A290XG47_9GAMM</name>
<keyword evidence="1" id="KW-0732">Signal</keyword>
<feature type="signal peptide" evidence="1">
    <location>
        <begin position="1"/>
        <end position="26"/>
    </location>
</feature>
<dbReference type="Pfam" id="PF11743">
    <property type="entry name" value="DUF3301"/>
    <property type="match status" value="1"/>
</dbReference>
<dbReference type="Proteomes" id="UP000218968">
    <property type="component" value="Chromosome"/>
</dbReference>
<evidence type="ECO:0000256" key="1">
    <source>
        <dbReference type="SAM" id="SignalP"/>
    </source>
</evidence>
<sequence>MPDFPTMIFAMLAAFAAFQWWSSARAAAERAGQLGREACERAGVQWLDQSVHAHSMRLRRSDDGRLRVERSFRFEYSDDGVQRHIGHLVLHGGRLVAFSGPTRPEATPLHSIN</sequence>
<protein>
    <recommendedName>
        <fullName evidence="4">DUF3301 domain-containing protein</fullName>
    </recommendedName>
</protein>
<dbReference type="RefSeq" id="WP_096299214.1">
    <property type="nucleotide sequence ID" value="NZ_CP023406.1"/>
</dbReference>
<evidence type="ECO:0000313" key="2">
    <source>
        <dbReference type="EMBL" id="ATD68132.1"/>
    </source>
</evidence>